<dbReference type="Pfam" id="PF12796">
    <property type="entry name" value="Ank_2"/>
    <property type="match status" value="3"/>
</dbReference>
<dbReference type="PANTHER" id="PTHR24198">
    <property type="entry name" value="ANKYRIN REPEAT AND PROTEIN KINASE DOMAIN-CONTAINING PROTEIN"/>
    <property type="match status" value="1"/>
</dbReference>
<feature type="repeat" description="ANK" evidence="3">
    <location>
        <begin position="113"/>
        <end position="145"/>
    </location>
</feature>
<evidence type="ECO:0000313" key="6">
    <source>
        <dbReference type="Proteomes" id="UP000305202"/>
    </source>
</evidence>
<dbReference type="Gene3D" id="1.25.40.20">
    <property type="entry name" value="Ankyrin repeat-containing domain"/>
    <property type="match status" value="3"/>
</dbReference>
<name>A0ABY2ST19_9HYPH</name>
<feature type="repeat" description="ANK" evidence="3">
    <location>
        <begin position="310"/>
        <end position="342"/>
    </location>
</feature>
<evidence type="ECO:0008006" key="7">
    <source>
        <dbReference type="Google" id="ProtNLM"/>
    </source>
</evidence>
<evidence type="ECO:0000256" key="3">
    <source>
        <dbReference type="PROSITE-ProRule" id="PRU00023"/>
    </source>
</evidence>
<evidence type="ECO:0000256" key="2">
    <source>
        <dbReference type="ARBA" id="ARBA00023043"/>
    </source>
</evidence>
<keyword evidence="1" id="KW-0677">Repeat</keyword>
<dbReference type="SMART" id="SM00248">
    <property type="entry name" value="ANK"/>
    <property type="match status" value="8"/>
</dbReference>
<reference evidence="5 6" key="1">
    <citation type="submission" date="2019-04" db="EMBL/GenBank/DDBJ databases">
        <authorList>
            <person name="Li M."/>
            <person name="Gao C."/>
        </authorList>
    </citation>
    <scope>NUCLEOTIDE SEQUENCE [LARGE SCALE GENOMIC DNA]</scope>
    <source>
        <strain evidence="5 6">BGMRC 2031</strain>
    </source>
</reference>
<evidence type="ECO:0000313" key="5">
    <source>
        <dbReference type="EMBL" id="TKI08783.1"/>
    </source>
</evidence>
<accession>A0ABY2ST19</accession>
<feature type="repeat" description="ANK" evidence="3">
    <location>
        <begin position="178"/>
        <end position="210"/>
    </location>
</feature>
<evidence type="ECO:0000256" key="1">
    <source>
        <dbReference type="ARBA" id="ARBA00022737"/>
    </source>
</evidence>
<feature type="region of interest" description="Disordered" evidence="4">
    <location>
        <begin position="438"/>
        <end position="460"/>
    </location>
</feature>
<dbReference type="PROSITE" id="PS50297">
    <property type="entry name" value="ANK_REP_REGION"/>
    <property type="match status" value="2"/>
</dbReference>
<feature type="repeat" description="ANK" evidence="3">
    <location>
        <begin position="211"/>
        <end position="243"/>
    </location>
</feature>
<proteinExistence type="predicted"/>
<evidence type="ECO:0000256" key="4">
    <source>
        <dbReference type="SAM" id="MobiDB-lite"/>
    </source>
</evidence>
<keyword evidence="6" id="KW-1185">Reference proteome</keyword>
<protein>
    <recommendedName>
        <fullName evidence="7">Ankyrin repeat protein</fullName>
    </recommendedName>
</protein>
<dbReference type="InterPro" id="IPR002110">
    <property type="entry name" value="Ankyrin_rpt"/>
</dbReference>
<dbReference type="PANTHER" id="PTHR24198:SF165">
    <property type="entry name" value="ANKYRIN REPEAT-CONTAINING PROTEIN-RELATED"/>
    <property type="match status" value="1"/>
</dbReference>
<comment type="caution">
    <text evidence="5">The sequence shown here is derived from an EMBL/GenBank/DDBJ whole genome shotgun (WGS) entry which is preliminary data.</text>
</comment>
<keyword evidence="2 3" id="KW-0040">ANK repeat</keyword>
<dbReference type="SUPFAM" id="SSF48403">
    <property type="entry name" value="Ankyrin repeat"/>
    <property type="match status" value="1"/>
</dbReference>
<dbReference type="Proteomes" id="UP000305202">
    <property type="component" value="Unassembled WGS sequence"/>
</dbReference>
<sequence>MSREDTSDYASTLAYRGYRRPAGYVSSNNRLSRAILDNVCEESILNRLGENDALCLVNPPAMGLPRPVIAPNRLDNDYSGENNELHSAIKRRDNLKAISPIESGADVNSAEPGGRTPLHMATLENNSVLIDALLKHGARTDALDASGNTALHLAIICDKGKAFESLSDKSNKERSNNDLNTPLHEALRHHRHAYTVKLLASGVNIEARDGVGRAPLMLAVMSGDSPQIAQLLARDPDLEATDHHFATAEDIAVECRRDLALQQLIRYRNTFGTLQNDANIPLVKAIESKRFDYAQKLISFGAELDIRNQFKRTPLMLAVLESNEELVMMLLENDVDIDAIDFHNNTALHIATLLERRKEFDILMKYHPKLDLIGYLAKTPYMNAVDNDNPYMIARLREAGADTYIPADSSVASMTMSGDENHFPPTLQSETETAITQADGRDDRAENATQWSPTSSPPSSAANYPISFIGQMVAGFGRWLTFQDIGLRGFCNRLSRIFSR</sequence>
<dbReference type="EMBL" id="SZPQ01000001">
    <property type="protein sequence ID" value="TKI08783.1"/>
    <property type="molecule type" value="Genomic_DNA"/>
</dbReference>
<dbReference type="PROSITE" id="PS50088">
    <property type="entry name" value="ANK_REPEAT"/>
    <property type="match status" value="4"/>
</dbReference>
<dbReference type="InterPro" id="IPR036770">
    <property type="entry name" value="Ankyrin_rpt-contain_sf"/>
</dbReference>
<organism evidence="5 6">
    <name type="scientific">Martelella alba</name>
    <dbReference type="NCBI Taxonomy" id="2590451"/>
    <lineage>
        <taxon>Bacteria</taxon>
        <taxon>Pseudomonadati</taxon>
        <taxon>Pseudomonadota</taxon>
        <taxon>Alphaproteobacteria</taxon>
        <taxon>Hyphomicrobiales</taxon>
        <taxon>Aurantimonadaceae</taxon>
        <taxon>Martelella</taxon>
    </lineage>
</organism>
<gene>
    <name evidence="5" type="ORF">FCN80_01660</name>
</gene>